<evidence type="ECO:0000313" key="3">
    <source>
        <dbReference type="Proteomes" id="UP000677413"/>
    </source>
</evidence>
<evidence type="ECO:0000313" key="2">
    <source>
        <dbReference type="EMBL" id="MBQ0850846.1"/>
    </source>
</evidence>
<protein>
    <submittedName>
        <fullName evidence="2">Uncharacterized protein</fullName>
    </submittedName>
</protein>
<dbReference type="Proteomes" id="UP000677413">
    <property type="component" value="Unassembled WGS sequence"/>
</dbReference>
<dbReference type="AlphaFoldDB" id="A0A940XVE7"/>
<sequence length="261" mass="27624">MQHTFRFRATITAFVGLLSGASAMFGVISNDRQDLDPVFLVLGGVAAAAAAGLTFLVQASPPAPATQPPPELPSVEDRGTVRDVVFQAGLLPVAENLASLVSMSATATDLHGKIRRGPVQTAAHLAGDTPCLAAFYALEPDPQDSKGRDRLAKTHASMETEELPDFYREDEGAGSFLIDLAVGKNDRCVKDISDDPDNRRIKLVDGYRSALFVPTRAGTKSKGLLIFQAAEKGVIPEGPERGKFITVAHLIGACEAASDLV</sequence>
<proteinExistence type="predicted"/>
<gene>
    <name evidence="2" type="ORF">J8N05_22040</name>
</gene>
<dbReference type="EMBL" id="JAGPYQ010000001">
    <property type="protein sequence ID" value="MBQ0850846.1"/>
    <property type="molecule type" value="Genomic_DNA"/>
</dbReference>
<feature type="transmembrane region" description="Helical" evidence="1">
    <location>
        <begin position="39"/>
        <end position="57"/>
    </location>
</feature>
<keyword evidence="1" id="KW-0472">Membrane</keyword>
<comment type="caution">
    <text evidence="2">The sequence shown here is derived from an EMBL/GenBank/DDBJ whole genome shotgun (WGS) entry which is preliminary data.</text>
</comment>
<name>A0A940XVE7_9ACTN</name>
<dbReference type="RefSeq" id="WP_210885159.1">
    <property type="nucleotide sequence ID" value="NZ_JAGPYQ010000001.1"/>
</dbReference>
<keyword evidence="1" id="KW-1133">Transmembrane helix</keyword>
<accession>A0A940XVE7</accession>
<keyword evidence="3" id="KW-1185">Reference proteome</keyword>
<organism evidence="2 3">
    <name type="scientific">Streptomyces liliiviolaceus</name>
    <dbReference type="NCBI Taxonomy" id="2823109"/>
    <lineage>
        <taxon>Bacteria</taxon>
        <taxon>Bacillati</taxon>
        <taxon>Actinomycetota</taxon>
        <taxon>Actinomycetes</taxon>
        <taxon>Kitasatosporales</taxon>
        <taxon>Streptomycetaceae</taxon>
        <taxon>Streptomyces</taxon>
    </lineage>
</organism>
<keyword evidence="1" id="KW-0812">Transmembrane</keyword>
<reference evidence="2 3" key="1">
    <citation type="submission" date="2021-04" db="EMBL/GenBank/DDBJ databases">
        <authorList>
            <person name="Tang X."/>
            <person name="Zhou X."/>
            <person name="Chen X."/>
            <person name="Cernava T."/>
            <person name="Zhang C."/>
        </authorList>
    </citation>
    <scope>NUCLEOTIDE SEQUENCE [LARGE SCALE GENOMIC DNA]</scope>
    <source>
        <strain evidence="2 3">BH-SS-21</strain>
    </source>
</reference>
<evidence type="ECO:0000256" key="1">
    <source>
        <dbReference type="SAM" id="Phobius"/>
    </source>
</evidence>